<gene>
    <name evidence="1" type="ORF">IAD49_01395</name>
</gene>
<comment type="caution">
    <text evidence="1">The sequence shown here is derived from an EMBL/GenBank/DDBJ whole genome shotgun (WGS) entry which is preliminary data.</text>
</comment>
<sequence>MGDVDAEGRKWLLREYILPRVDILKVGHHGSMTSSASEFVRPVRPKYALVSVGRNNHYDYPVTTVIERYRYCESKVIRIDKDENFSIAF</sequence>
<dbReference type="PANTHER" id="PTHR30619">
    <property type="entry name" value="DNA INTERNALIZATION/COMPETENCE PROTEIN COMEC/REC2"/>
    <property type="match status" value="1"/>
</dbReference>
<reference evidence="1" key="2">
    <citation type="journal article" date="2021" name="PeerJ">
        <title>Extensive microbial diversity within the chicken gut microbiome revealed by metagenomics and culture.</title>
        <authorList>
            <person name="Gilroy R."/>
            <person name="Ravi A."/>
            <person name="Getino M."/>
            <person name="Pursley I."/>
            <person name="Horton D.L."/>
            <person name="Alikhan N.F."/>
            <person name="Baker D."/>
            <person name="Gharbi K."/>
            <person name="Hall N."/>
            <person name="Watson M."/>
            <person name="Adriaenssens E.M."/>
            <person name="Foster-Nyarko E."/>
            <person name="Jarju S."/>
            <person name="Secka A."/>
            <person name="Antonio M."/>
            <person name="Oren A."/>
            <person name="Chaudhuri R.R."/>
            <person name="La Ragione R."/>
            <person name="Hildebrand F."/>
            <person name="Pallen M.J."/>
        </authorList>
    </citation>
    <scope>NUCLEOTIDE SEQUENCE</scope>
    <source>
        <strain evidence="1">CHK197-8231</strain>
    </source>
</reference>
<evidence type="ECO:0000313" key="2">
    <source>
        <dbReference type="Proteomes" id="UP000824087"/>
    </source>
</evidence>
<reference evidence="1" key="1">
    <citation type="submission" date="2020-10" db="EMBL/GenBank/DDBJ databases">
        <authorList>
            <person name="Gilroy R."/>
        </authorList>
    </citation>
    <scope>NUCLEOTIDE SEQUENCE</scope>
    <source>
        <strain evidence="1">CHK197-8231</strain>
    </source>
</reference>
<dbReference type="Proteomes" id="UP000824087">
    <property type="component" value="Unassembled WGS sequence"/>
</dbReference>
<dbReference type="EMBL" id="DVML01000008">
    <property type="protein sequence ID" value="HIU22214.1"/>
    <property type="molecule type" value="Genomic_DNA"/>
</dbReference>
<evidence type="ECO:0008006" key="3">
    <source>
        <dbReference type="Google" id="ProtNLM"/>
    </source>
</evidence>
<evidence type="ECO:0000313" key="1">
    <source>
        <dbReference type="EMBL" id="HIU22214.1"/>
    </source>
</evidence>
<dbReference type="PANTHER" id="PTHR30619:SF1">
    <property type="entry name" value="RECOMBINATION PROTEIN 2"/>
    <property type="match status" value="1"/>
</dbReference>
<dbReference type="AlphaFoldDB" id="A0A9D1HTR5"/>
<name>A0A9D1HTR5_9BACT</name>
<proteinExistence type="predicted"/>
<accession>A0A9D1HTR5</accession>
<dbReference type="Gene3D" id="3.60.15.10">
    <property type="entry name" value="Ribonuclease Z/Hydroxyacylglutathione hydrolase-like"/>
    <property type="match status" value="1"/>
</dbReference>
<protein>
    <recommendedName>
        <fullName evidence="3">ComEC family competence protein</fullName>
    </recommendedName>
</protein>
<dbReference type="InterPro" id="IPR052159">
    <property type="entry name" value="Competence_DNA_uptake"/>
</dbReference>
<dbReference type="InterPro" id="IPR036866">
    <property type="entry name" value="RibonucZ/Hydroxyglut_hydro"/>
</dbReference>
<organism evidence="1 2">
    <name type="scientific">Candidatus Fimihabitans intestinipullorum</name>
    <dbReference type="NCBI Taxonomy" id="2840820"/>
    <lineage>
        <taxon>Bacteria</taxon>
        <taxon>Bacillati</taxon>
        <taxon>Mycoplasmatota</taxon>
        <taxon>Mycoplasmatota incertae sedis</taxon>
        <taxon>Candidatus Fimihabitans</taxon>
    </lineage>
</organism>
<dbReference type="SUPFAM" id="SSF56281">
    <property type="entry name" value="Metallo-hydrolase/oxidoreductase"/>
    <property type="match status" value="1"/>
</dbReference>